<feature type="region of interest" description="Disordered" evidence="5">
    <location>
        <begin position="509"/>
        <end position="528"/>
    </location>
</feature>
<dbReference type="Pfam" id="PF07986">
    <property type="entry name" value="TBCC"/>
    <property type="match status" value="1"/>
</dbReference>
<feature type="region of interest" description="Disordered" evidence="5">
    <location>
        <begin position="568"/>
        <end position="606"/>
    </location>
</feature>
<dbReference type="SMART" id="SM00673">
    <property type="entry name" value="CARP"/>
    <property type="match status" value="1"/>
</dbReference>
<accession>A0A9K3CSD0</accession>
<dbReference type="Proteomes" id="UP000265618">
    <property type="component" value="Unassembled WGS sequence"/>
</dbReference>
<sequence length="922" mass="96882">MPLSLSSTVRLSNGVPMPAFGYGTYKVHTAEPIKAALAAGYRKIDTASFYENETLIGEVLASSGVPRESVFITTKACVWVTEMGYEGTLAACEASLKRLKMDYVDLYLVHWPVSESMEGTWKAMEELLAAGKVRAIGVSNYEESDLVALARTATVTPMVNQIEFHHRLQSPSLVQYCKAHNIQVEAWSPLMRGRVQGDTTVEGIAVAHGKTACQVTLRWQLQRGLSTIPKSATPSRIQGNADLFDFCLSQEEMRVMDLLDTCERTGPHPSKFRGHKQGETLQSTPSFQGVHHHVCVLPPGHLSGCGCAGVPVIQWSEHSGGIHSGSLFDLYVAVCRSAGDTSEGHTDREDGEAEDSVNPGPFLVFLYLVSLSARSGRQYQEEKWMVDRQQSVPGSPQSVSSPSLGAGASPVAANANASLAGVGQGSLSPLSSPVAGMTSPQQSGANASSVSGGLSPSLSPAAPQSQVPYGGSPGLVNRGTSRFGPSYLRHFRQHLPSLLACLSILEGSAPETGAEPQQDVDPDSIDGESLTLSSLSALGVVLSCPPTLSGPTGLAACADLIDGHLSMALSTRDGDTPSHPAAPDQAGVAGPASPSPSPSLSGDASGVHRIQRLTKKTQLHNVRGSARPPALHLEACRDCSIYVLGPVGSVVVTGCQRVRLVLGCVAGVLVVSQCSGVEVSACCYLARVDASPSVSLHVACVTRPLVLSGSCFDVRIGPYDHAYPGLRADLDQTGLGMLNAGCDAFSDPVLIGRLGQTQTQAGMGSPGPSGQASVPPGVSSPGAASPPPASPKTPGKGASPLSRPVAVIPPEAFTPYSFAFPDPLSLPLTRDMAPLSYRQSVADRVQTASEALHTCLSGVDPSLQPTVQAEIRHLFVSYLSRGKRRDLLREVSELSHAACIGQDRDRDRDREVQPRAEAEAET</sequence>
<feature type="region of interest" description="Disordered" evidence="5">
    <location>
        <begin position="899"/>
        <end position="922"/>
    </location>
</feature>
<dbReference type="InterPro" id="IPR016098">
    <property type="entry name" value="CAP/MinC_C"/>
</dbReference>
<comment type="similarity">
    <text evidence="2">Belongs to the TBCC family.</text>
</comment>
<dbReference type="PROSITE" id="PS00063">
    <property type="entry name" value="ALDOKETO_REDUCTASE_3"/>
    <property type="match status" value="1"/>
</dbReference>
<dbReference type="EMBL" id="BDIP01000249">
    <property type="protein sequence ID" value="GIQ80824.1"/>
    <property type="molecule type" value="Genomic_DNA"/>
</dbReference>
<dbReference type="PANTHER" id="PTHR43827:SF3">
    <property type="entry name" value="NADP-DEPENDENT OXIDOREDUCTASE DOMAIN-CONTAINING PROTEIN"/>
    <property type="match status" value="1"/>
</dbReference>
<dbReference type="SUPFAM" id="SSF51430">
    <property type="entry name" value="NAD(P)-linked oxidoreductase"/>
    <property type="match status" value="1"/>
</dbReference>
<feature type="region of interest" description="Disordered" evidence="5">
    <location>
        <begin position="758"/>
        <end position="803"/>
    </location>
</feature>
<keyword evidence="4" id="KW-0560">Oxidoreductase</keyword>
<feature type="region of interest" description="Disordered" evidence="5">
    <location>
        <begin position="422"/>
        <end position="476"/>
    </location>
</feature>
<dbReference type="AlphaFoldDB" id="A0A9K3CSD0"/>
<dbReference type="InterPro" id="IPR006599">
    <property type="entry name" value="CARP_motif"/>
</dbReference>
<feature type="compositionally biased region" description="Low complexity" evidence="5">
    <location>
        <begin position="766"/>
        <end position="783"/>
    </location>
</feature>
<keyword evidence="8" id="KW-1185">Reference proteome</keyword>
<dbReference type="Gene3D" id="3.20.20.100">
    <property type="entry name" value="NADP-dependent oxidoreductase domain"/>
    <property type="match status" value="1"/>
</dbReference>
<comment type="caution">
    <text evidence="7">The sequence shown here is derived from an EMBL/GenBank/DDBJ whole genome shotgun (WGS) entry which is preliminary data.</text>
</comment>
<feature type="compositionally biased region" description="Low complexity" evidence="5">
    <location>
        <begin position="586"/>
        <end position="605"/>
    </location>
</feature>
<dbReference type="InterPro" id="IPR012945">
    <property type="entry name" value="Tubulin-bd_cofactor_C_dom"/>
</dbReference>
<feature type="compositionally biased region" description="Polar residues" evidence="5">
    <location>
        <begin position="438"/>
        <end position="447"/>
    </location>
</feature>
<evidence type="ECO:0000259" key="6">
    <source>
        <dbReference type="PROSITE" id="PS51329"/>
    </source>
</evidence>
<dbReference type="PROSITE" id="PS51329">
    <property type="entry name" value="C_CAP_COFACTOR_C"/>
    <property type="match status" value="1"/>
</dbReference>
<evidence type="ECO:0000313" key="7">
    <source>
        <dbReference type="EMBL" id="GIQ80824.1"/>
    </source>
</evidence>
<evidence type="ECO:0000256" key="2">
    <source>
        <dbReference type="ARBA" id="ARBA00008848"/>
    </source>
</evidence>
<evidence type="ECO:0000256" key="3">
    <source>
        <dbReference type="ARBA" id="ARBA00022857"/>
    </source>
</evidence>
<dbReference type="InterPro" id="IPR023210">
    <property type="entry name" value="NADP_OxRdtase_dom"/>
</dbReference>
<evidence type="ECO:0000256" key="5">
    <source>
        <dbReference type="SAM" id="MobiDB-lite"/>
    </source>
</evidence>
<dbReference type="PROSITE" id="PS00062">
    <property type="entry name" value="ALDOKETO_REDUCTASE_2"/>
    <property type="match status" value="1"/>
</dbReference>
<dbReference type="PANTHER" id="PTHR43827">
    <property type="entry name" value="2,5-DIKETO-D-GLUCONIC ACID REDUCTASE"/>
    <property type="match status" value="1"/>
</dbReference>
<dbReference type="OrthoDB" id="416253at2759"/>
<dbReference type="Gene3D" id="2.160.20.70">
    <property type="match status" value="1"/>
</dbReference>
<dbReference type="InterPro" id="IPR017901">
    <property type="entry name" value="C-CAP_CF_C-like"/>
</dbReference>
<dbReference type="InterPro" id="IPR018170">
    <property type="entry name" value="Aldo/ket_reductase_CS"/>
</dbReference>
<protein>
    <submittedName>
        <fullName evidence="7">Aldo/keto reductase</fullName>
    </submittedName>
</protein>
<comment type="similarity">
    <text evidence="1">Belongs to the aldo/keto reductase family.</text>
</comment>
<evidence type="ECO:0000256" key="4">
    <source>
        <dbReference type="ARBA" id="ARBA00023002"/>
    </source>
</evidence>
<keyword evidence="3" id="KW-0521">NADP</keyword>
<name>A0A9K3CSD0_9EUKA</name>
<dbReference type="GO" id="GO:0016616">
    <property type="term" value="F:oxidoreductase activity, acting on the CH-OH group of donors, NAD or NADP as acceptor"/>
    <property type="evidence" value="ECO:0007669"/>
    <property type="project" value="UniProtKB-ARBA"/>
</dbReference>
<dbReference type="InterPro" id="IPR036812">
    <property type="entry name" value="NAD(P)_OxRdtase_dom_sf"/>
</dbReference>
<feature type="compositionally biased region" description="Basic and acidic residues" evidence="5">
    <location>
        <begin position="902"/>
        <end position="922"/>
    </location>
</feature>
<feature type="region of interest" description="Disordered" evidence="5">
    <location>
        <begin position="382"/>
        <end position="407"/>
    </location>
</feature>
<dbReference type="Pfam" id="PF00248">
    <property type="entry name" value="Aldo_ket_red"/>
    <property type="match status" value="1"/>
</dbReference>
<feature type="compositionally biased region" description="Low complexity" evidence="5">
    <location>
        <begin position="448"/>
        <end position="468"/>
    </location>
</feature>
<dbReference type="CDD" id="cd19071">
    <property type="entry name" value="AKR_AKR1-5-like"/>
    <property type="match status" value="1"/>
</dbReference>
<reference evidence="7 8" key="1">
    <citation type="journal article" date="2018" name="PLoS ONE">
        <title>The draft genome of Kipferlia bialata reveals reductive genome evolution in fornicate parasites.</title>
        <authorList>
            <person name="Tanifuji G."/>
            <person name="Takabayashi S."/>
            <person name="Kume K."/>
            <person name="Takagi M."/>
            <person name="Nakayama T."/>
            <person name="Kamikawa R."/>
            <person name="Inagaki Y."/>
            <person name="Hashimoto T."/>
        </authorList>
    </citation>
    <scope>NUCLEOTIDE SEQUENCE [LARGE SCALE GENOMIC DNA]</scope>
    <source>
        <strain evidence="7">NY0173</strain>
    </source>
</reference>
<gene>
    <name evidence="7" type="ORF">KIPB_001686</name>
</gene>
<dbReference type="FunFam" id="3.20.20.100:FF:000015">
    <property type="entry name" value="Oxidoreductase, aldo/keto reductase family"/>
    <property type="match status" value="1"/>
</dbReference>
<organism evidence="7 8">
    <name type="scientific">Kipferlia bialata</name>
    <dbReference type="NCBI Taxonomy" id="797122"/>
    <lineage>
        <taxon>Eukaryota</taxon>
        <taxon>Metamonada</taxon>
        <taxon>Carpediemonas-like organisms</taxon>
        <taxon>Kipferlia</taxon>
    </lineage>
</organism>
<feature type="compositionally biased region" description="Low complexity" evidence="5">
    <location>
        <begin position="389"/>
        <end position="407"/>
    </location>
</feature>
<evidence type="ECO:0000256" key="1">
    <source>
        <dbReference type="ARBA" id="ARBA00007905"/>
    </source>
</evidence>
<dbReference type="PRINTS" id="PR00069">
    <property type="entry name" value="ALDKETRDTASE"/>
</dbReference>
<evidence type="ECO:0000313" key="8">
    <source>
        <dbReference type="Proteomes" id="UP000265618"/>
    </source>
</evidence>
<proteinExistence type="inferred from homology"/>
<feature type="domain" description="C-CAP/cofactor C-like" evidence="6">
    <location>
        <begin position="594"/>
        <end position="735"/>
    </location>
</feature>
<dbReference type="InterPro" id="IPR020471">
    <property type="entry name" value="AKR"/>
</dbReference>